<dbReference type="EMBL" id="JAVDVX010000003">
    <property type="protein sequence ID" value="MDR7090241.1"/>
    <property type="molecule type" value="Genomic_DNA"/>
</dbReference>
<keyword evidence="8" id="KW-1185">Reference proteome</keyword>
<dbReference type="InterPro" id="IPR003660">
    <property type="entry name" value="HAMP_dom"/>
</dbReference>
<evidence type="ECO:0000259" key="5">
    <source>
        <dbReference type="PROSITE" id="PS50111"/>
    </source>
</evidence>
<dbReference type="PROSITE" id="PS50111">
    <property type="entry name" value="CHEMOTAXIS_TRANSDUC_2"/>
    <property type="match status" value="1"/>
</dbReference>
<evidence type="ECO:0000256" key="1">
    <source>
        <dbReference type="ARBA" id="ARBA00004370"/>
    </source>
</evidence>
<evidence type="ECO:0000256" key="3">
    <source>
        <dbReference type="ARBA" id="ARBA00029447"/>
    </source>
</evidence>
<dbReference type="Pfam" id="PF00015">
    <property type="entry name" value="MCPsignal"/>
    <property type="match status" value="1"/>
</dbReference>
<accession>A0ABU1UYH9</accession>
<dbReference type="SUPFAM" id="SSF58104">
    <property type="entry name" value="Methyl-accepting chemotaxis protein (MCP) signaling domain"/>
    <property type="match status" value="1"/>
</dbReference>
<reference evidence="7 8" key="1">
    <citation type="submission" date="2023-07" db="EMBL/GenBank/DDBJ databases">
        <title>Sorghum-associated microbial communities from plants grown in Nebraska, USA.</title>
        <authorList>
            <person name="Schachtman D."/>
        </authorList>
    </citation>
    <scope>NUCLEOTIDE SEQUENCE [LARGE SCALE GENOMIC DNA]</scope>
    <source>
        <strain evidence="7 8">BE190</strain>
    </source>
</reference>
<dbReference type="Proteomes" id="UP001253595">
    <property type="component" value="Unassembled WGS sequence"/>
</dbReference>
<dbReference type="PANTHER" id="PTHR32089:SF112">
    <property type="entry name" value="LYSOZYME-LIKE PROTEIN-RELATED"/>
    <property type="match status" value="1"/>
</dbReference>
<evidence type="ECO:0000313" key="8">
    <source>
        <dbReference type="Proteomes" id="UP001253595"/>
    </source>
</evidence>
<evidence type="ECO:0000256" key="4">
    <source>
        <dbReference type="PROSITE-ProRule" id="PRU00284"/>
    </source>
</evidence>
<dbReference type="PROSITE" id="PS50885">
    <property type="entry name" value="HAMP"/>
    <property type="match status" value="1"/>
</dbReference>
<dbReference type="InterPro" id="IPR004089">
    <property type="entry name" value="MCPsignal_dom"/>
</dbReference>
<protein>
    <submittedName>
        <fullName evidence="7">Methyl-accepting chemotaxis protein</fullName>
    </submittedName>
</protein>
<evidence type="ECO:0000256" key="2">
    <source>
        <dbReference type="ARBA" id="ARBA00023224"/>
    </source>
</evidence>
<dbReference type="CDD" id="cd06225">
    <property type="entry name" value="HAMP"/>
    <property type="match status" value="1"/>
</dbReference>
<organism evidence="7 8">
    <name type="scientific">Cellvibrio fibrivorans</name>
    <dbReference type="NCBI Taxonomy" id="126350"/>
    <lineage>
        <taxon>Bacteria</taxon>
        <taxon>Pseudomonadati</taxon>
        <taxon>Pseudomonadota</taxon>
        <taxon>Gammaproteobacteria</taxon>
        <taxon>Cellvibrionales</taxon>
        <taxon>Cellvibrionaceae</taxon>
        <taxon>Cellvibrio</taxon>
    </lineage>
</organism>
<keyword evidence="2 4" id="KW-0807">Transducer</keyword>
<comment type="caution">
    <text evidence="7">The sequence shown here is derived from an EMBL/GenBank/DDBJ whole genome shotgun (WGS) entry which is preliminary data.</text>
</comment>
<gene>
    <name evidence="7" type="ORF">J2X05_002263</name>
</gene>
<feature type="domain" description="HAMP" evidence="6">
    <location>
        <begin position="391"/>
        <end position="447"/>
    </location>
</feature>
<dbReference type="RefSeq" id="WP_310072410.1">
    <property type="nucleotide sequence ID" value="NZ_JAVDVX010000003.1"/>
</dbReference>
<dbReference type="PANTHER" id="PTHR32089">
    <property type="entry name" value="METHYL-ACCEPTING CHEMOTAXIS PROTEIN MCPB"/>
    <property type="match status" value="1"/>
</dbReference>
<dbReference type="SMART" id="SM00304">
    <property type="entry name" value="HAMP"/>
    <property type="match status" value="1"/>
</dbReference>
<sequence length="717" mass="80527">MQQHHYLHSDLMHLSPAERGWLNWYGKTGKVSMGWSCWLNRNRYAVMEQAFESIASTRIKLLQQWVKRQWTQLESCRSQLQFLDDSYDNILRKAWQVMGDCTELFIIDQQGMVTATTYNRRLGVLDLNPRAVKTGLENPFLHGPYIDTETLHIGKRSSAFHDQVTLMFYLPVEFNNGNKGCLCARFPNDVLGDLIQREAGHIFTESGDNYLFMVKAVFDPAIKSGTALSRSRFEDNTFSHGENLKSGVHTAWGVVKIQQHTEFEIRFTDPATNELHPGVRETIRKSSNLFVTYPGYSDYRHIPVVGKGVTFSLQGSPDTWGMMCEADLEEVYRHRSLNFKLMNIYTACVGSSFLVNAALHEYTDWSNNAINLFTLLTLVIGGIIFKQRGPRKLARRLGKMTEVIHTIAEGGGNLQQRLDTRKLANDETGDLGRWTNSFIDNLDHIVGEVIRAADEVMKNSDSLLKRNTEANQSSNHVSSSMEKMLELVHTQLQEISNASGTASDMKKVMESVVQQARSQFESVRTGTQSIRDVVENSARTIHTLNSRTSEIGNMVSLISDITSQTNLLALNAAIEAARAGEHGRGFSVVADEVRSLAARTASVAKEIGEKIEAIRTESQTAAAYMETSVADVDRGLRLAEEASTDNSQLHHIVERMFDIIHHIDNNSQQHGHHVREVASASHTMNKVVRALQTSSDRLKNTATKLHQLAGVFQVTSR</sequence>
<proteinExistence type="inferred from homology"/>
<dbReference type="CDD" id="cd11386">
    <property type="entry name" value="MCP_signal"/>
    <property type="match status" value="1"/>
</dbReference>
<dbReference type="Gene3D" id="1.10.287.950">
    <property type="entry name" value="Methyl-accepting chemotaxis protein"/>
    <property type="match status" value="1"/>
</dbReference>
<evidence type="ECO:0000259" key="6">
    <source>
        <dbReference type="PROSITE" id="PS50885"/>
    </source>
</evidence>
<feature type="domain" description="Methyl-accepting transducer" evidence="5">
    <location>
        <begin position="445"/>
        <end position="685"/>
    </location>
</feature>
<evidence type="ECO:0000313" key="7">
    <source>
        <dbReference type="EMBL" id="MDR7090241.1"/>
    </source>
</evidence>
<name>A0ABU1UYH9_9GAMM</name>
<dbReference type="SMART" id="SM00283">
    <property type="entry name" value="MA"/>
    <property type="match status" value="1"/>
</dbReference>
<comment type="similarity">
    <text evidence="3">Belongs to the methyl-accepting chemotaxis (MCP) protein family.</text>
</comment>
<comment type="subcellular location">
    <subcellularLocation>
        <location evidence="1">Membrane</location>
    </subcellularLocation>
</comment>